<proteinExistence type="predicted"/>
<comment type="caution">
    <text evidence="1">The sequence shown here is derived from an EMBL/GenBank/DDBJ whole genome shotgun (WGS) entry which is preliminary data.</text>
</comment>
<evidence type="ECO:0000313" key="2">
    <source>
        <dbReference type="Proteomes" id="UP000683360"/>
    </source>
</evidence>
<gene>
    <name evidence="1" type="ORF">MEDL_7065</name>
</gene>
<reference evidence="1" key="1">
    <citation type="submission" date="2021-03" db="EMBL/GenBank/DDBJ databases">
        <authorList>
            <person name="Bekaert M."/>
        </authorList>
    </citation>
    <scope>NUCLEOTIDE SEQUENCE</scope>
</reference>
<protein>
    <submittedName>
        <fullName evidence="1">Uncharacterized protein</fullName>
    </submittedName>
</protein>
<sequence length="198" mass="22404">MIYPKYIYLIFLRSCSKNRKKKRRPYTTARNGSEVQDKALLVMLSSNNPSSPGYESSVKSYEFFEYAQAMVTAEQDLIDDEIINDHCSKQSANANNEVNHYESVEAAHYSQYNRGSHRNQKVFSLLIHLNQYFTKVDLIVAIKLKNYCLKLSHGGIKLKGGTDNAYAVLDPKETGFNSNSLDNALKKVIPGDDLYTGS</sequence>
<evidence type="ECO:0000313" key="1">
    <source>
        <dbReference type="EMBL" id="CAG2191907.1"/>
    </source>
</evidence>
<organism evidence="1 2">
    <name type="scientific">Mytilus edulis</name>
    <name type="common">Blue mussel</name>
    <dbReference type="NCBI Taxonomy" id="6550"/>
    <lineage>
        <taxon>Eukaryota</taxon>
        <taxon>Metazoa</taxon>
        <taxon>Spiralia</taxon>
        <taxon>Lophotrochozoa</taxon>
        <taxon>Mollusca</taxon>
        <taxon>Bivalvia</taxon>
        <taxon>Autobranchia</taxon>
        <taxon>Pteriomorphia</taxon>
        <taxon>Mytilida</taxon>
        <taxon>Mytiloidea</taxon>
        <taxon>Mytilidae</taxon>
        <taxon>Mytilinae</taxon>
        <taxon>Mytilus</taxon>
    </lineage>
</organism>
<dbReference type="EMBL" id="CAJPWZ010000372">
    <property type="protein sequence ID" value="CAG2191907.1"/>
    <property type="molecule type" value="Genomic_DNA"/>
</dbReference>
<keyword evidence="2" id="KW-1185">Reference proteome</keyword>
<accession>A0A8S3QBM0</accession>
<name>A0A8S3QBM0_MYTED</name>
<dbReference type="Proteomes" id="UP000683360">
    <property type="component" value="Unassembled WGS sequence"/>
</dbReference>
<dbReference type="AlphaFoldDB" id="A0A8S3QBM0"/>